<gene>
    <name evidence="1" type="ORF">N7482_006938</name>
</gene>
<reference evidence="1" key="2">
    <citation type="journal article" date="2023" name="IMA Fungus">
        <title>Comparative genomic study of the Penicillium genus elucidates a diverse pangenome and 15 lateral gene transfer events.</title>
        <authorList>
            <person name="Petersen C."/>
            <person name="Sorensen T."/>
            <person name="Nielsen M.R."/>
            <person name="Sondergaard T.E."/>
            <person name="Sorensen J.L."/>
            <person name="Fitzpatrick D.A."/>
            <person name="Frisvad J.C."/>
            <person name="Nielsen K.L."/>
        </authorList>
    </citation>
    <scope>NUCLEOTIDE SEQUENCE</scope>
    <source>
        <strain evidence="1">IBT 26290</strain>
    </source>
</reference>
<sequence>MEPSGGGAGSSPCTTQSFKAQYNRLHVTALEELDDTAEAQYKCWYNVAGGLILVDYAWSPSYIIGENDDNDWWPEDVTAPAVSKLSDLIYMAWASQAGTDLTSLQYVVQLNVVNVGSRLAMNMAMQARNNDWSEPEIFTQGSTEFNALPGSPNGNPQAWLLINHKADLGIKTVYSIMLWTSSTVVSGQSEIDDDNSAQKRKMCWVEDADYYGLCQHMLFTFEDVSTSDEDAMDLS</sequence>
<dbReference type="GeneID" id="81428239"/>
<proteinExistence type="predicted"/>
<reference evidence="1" key="1">
    <citation type="submission" date="2022-11" db="EMBL/GenBank/DDBJ databases">
        <authorList>
            <person name="Petersen C."/>
        </authorList>
    </citation>
    <scope>NUCLEOTIDE SEQUENCE</scope>
    <source>
        <strain evidence="1">IBT 26290</strain>
    </source>
</reference>
<dbReference type="OrthoDB" id="5337308at2759"/>
<protein>
    <submittedName>
        <fullName evidence="1">Uncharacterized protein</fullName>
    </submittedName>
</protein>
<dbReference type="EMBL" id="JAPQKN010000004">
    <property type="protein sequence ID" value="KAJ5159934.1"/>
    <property type="molecule type" value="Genomic_DNA"/>
</dbReference>
<evidence type="ECO:0000313" key="2">
    <source>
        <dbReference type="Proteomes" id="UP001149163"/>
    </source>
</evidence>
<keyword evidence="2" id="KW-1185">Reference proteome</keyword>
<dbReference type="AlphaFoldDB" id="A0A9W9LJN3"/>
<organism evidence="1 2">
    <name type="scientific">Penicillium canariense</name>
    <dbReference type="NCBI Taxonomy" id="189055"/>
    <lineage>
        <taxon>Eukaryota</taxon>
        <taxon>Fungi</taxon>
        <taxon>Dikarya</taxon>
        <taxon>Ascomycota</taxon>
        <taxon>Pezizomycotina</taxon>
        <taxon>Eurotiomycetes</taxon>
        <taxon>Eurotiomycetidae</taxon>
        <taxon>Eurotiales</taxon>
        <taxon>Aspergillaceae</taxon>
        <taxon>Penicillium</taxon>
    </lineage>
</organism>
<accession>A0A9W9LJN3</accession>
<comment type="caution">
    <text evidence="1">The sequence shown here is derived from an EMBL/GenBank/DDBJ whole genome shotgun (WGS) entry which is preliminary data.</text>
</comment>
<name>A0A9W9LJN3_9EURO</name>
<dbReference type="Proteomes" id="UP001149163">
    <property type="component" value="Unassembled WGS sequence"/>
</dbReference>
<dbReference type="RefSeq" id="XP_056541492.1">
    <property type="nucleotide sequence ID" value="XM_056689063.1"/>
</dbReference>
<evidence type="ECO:0000313" key="1">
    <source>
        <dbReference type="EMBL" id="KAJ5159934.1"/>
    </source>
</evidence>